<dbReference type="EMBL" id="AYTS01000126">
    <property type="protein sequence ID" value="OOP55643.1"/>
    <property type="molecule type" value="Genomic_DNA"/>
</dbReference>
<dbReference type="PROSITE" id="PS50910">
    <property type="entry name" value="HEPN"/>
    <property type="match status" value="1"/>
</dbReference>
<dbReference type="Pfam" id="PF05168">
    <property type="entry name" value="HEPN"/>
    <property type="match status" value="1"/>
</dbReference>
<accession>A0A1V4AR83</accession>
<comment type="caution">
    <text evidence="2">The sequence shown here is derived from an EMBL/GenBank/DDBJ whole genome shotgun (WGS) entry which is preliminary data.</text>
</comment>
<dbReference type="AlphaFoldDB" id="A0A1V4AR83"/>
<dbReference type="SUPFAM" id="SSF81593">
    <property type="entry name" value="Nucleotidyltransferase substrate binding subunit/domain"/>
    <property type="match status" value="1"/>
</dbReference>
<proteinExistence type="predicted"/>
<protein>
    <recommendedName>
        <fullName evidence="1">HEPN domain-containing protein</fullName>
    </recommendedName>
</protein>
<evidence type="ECO:0000313" key="2">
    <source>
        <dbReference type="EMBL" id="OOP55643.1"/>
    </source>
</evidence>
<dbReference type="Gene3D" id="1.20.120.330">
    <property type="entry name" value="Nucleotidyltransferases domain 2"/>
    <property type="match status" value="1"/>
</dbReference>
<organism evidence="2 3">
    <name type="scientific">Candidatus Brocadia carolinensis</name>
    <dbReference type="NCBI Taxonomy" id="1004156"/>
    <lineage>
        <taxon>Bacteria</taxon>
        <taxon>Pseudomonadati</taxon>
        <taxon>Planctomycetota</taxon>
        <taxon>Candidatus Brocadiia</taxon>
        <taxon>Candidatus Brocadiales</taxon>
        <taxon>Candidatus Brocadiaceae</taxon>
        <taxon>Candidatus Brocadia</taxon>
    </lineage>
</organism>
<dbReference type="Proteomes" id="UP000189681">
    <property type="component" value="Unassembled WGS sequence"/>
</dbReference>
<reference evidence="2 3" key="1">
    <citation type="journal article" date="2017" name="Water Res.">
        <title>Discovery and metagenomic analysis of an anammox bacterial enrichment related to Candidatus "Brocadia caroliniensis" in a full-scale glycerol-fed nitritation-denitritation separate centrate treatment process.</title>
        <authorList>
            <person name="Park H."/>
            <person name="Brotto A.C."/>
            <person name="van Loosdrecht M.C."/>
            <person name="Chandran K."/>
        </authorList>
    </citation>
    <scope>NUCLEOTIDE SEQUENCE [LARGE SCALE GENOMIC DNA]</scope>
    <source>
        <strain evidence="2">26THWARD</strain>
    </source>
</reference>
<sequence>MYNLTTEAMEKTENIMQNSNNGPVPFWPGSDGDFVMNIKEYIEYWLKSASHDMEVADTLFQSQKYDWCLFVGHLVIEKILKAFYVQNK</sequence>
<dbReference type="InterPro" id="IPR007842">
    <property type="entry name" value="HEPN_dom"/>
</dbReference>
<dbReference type="STRING" id="1004156.AYP45_13400"/>
<name>A0A1V4AR83_9BACT</name>
<evidence type="ECO:0000313" key="3">
    <source>
        <dbReference type="Proteomes" id="UP000189681"/>
    </source>
</evidence>
<feature type="domain" description="HEPN" evidence="1">
    <location>
        <begin position="46"/>
        <end position="88"/>
    </location>
</feature>
<gene>
    <name evidence="2" type="ORF">AYP45_13400</name>
</gene>
<evidence type="ECO:0000259" key="1">
    <source>
        <dbReference type="PROSITE" id="PS50910"/>
    </source>
</evidence>